<evidence type="ECO:0000313" key="1">
    <source>
        <dbReference type="EMBL" id="KAJ3534430.1"/>
    </source>
</evidence>
<reference evidence="1" key="1">
    <citation type="submission" date="2022-08" db="EMBL/GenBank/DDBJ databases">
        <title>Genome Sequence of Fusarium decemcellulare.</title>
        <authorList>
            <person name="Buettner E."/>
        </authorList>
    </citation>
    <scope>NUCLEOTIDE SEQUENCE</scope>
    <source>
        <strain evidence="1">Babe19</strain>
    </source>
</reference>
<evidence type="ECO:0000313" key="2">
    <source>
        <dbReference type="Proteomes" id="UP001148629"/>
    </source>
</evidence>
<gene>
    <name evidence="1" type="ORF">NM208_g7543</name>
</gene>
<dbReference type="EMBL" id="JANRMS010000784">
    <property type="protein sequence ID" value="KAJ3534430.1"/>
    <property type="molecule type" value="Genomic_DNA"/>
</dbReference>
<accession>A0ACC1S8Y7</accession>
<sequence>MEKVPAEILFNIVSHVYDDISSDTEESDCRITLTPLACISRRWQHPYLTPARLSYIRSIYFDFIFPHDHFLGLPVFHMVIKPVLILLAQLPYRRVPCVKFTLHMPDYPESNLSWWNCELRGQPDRLSDALVVGYGRTFDYLAPSNMVREIPDMPMVYEFTVAFETFNLVFEPCSMNQLAGKMTRLQKAEWCLSDNKINLPDRQKLRSGKSCNFADTLNLIPRSIETFSLRYLRDTPRPRPRSIVPAGANGDVLSQALRRFTQRDGLLEAFIEGSFDETIIWPGAQPTLPRWPTLQKLYVDFHPVLPSGECIVKSVFIHSLYGTNRIQAKTDRLLLAAGQGAHHMPEMKWMGIGIDSAPVLVLNGVNPTCGQLQLVNSLEIGEDVLGAWQQAMRTHRIMFNQCTFTRMRYDDLPDFQRWRSELSW</sequence>
<comment type="caution">
    <text evidence="1">The sequence shown here is derived from an EMBL/GenBank/DDBJ whole genome shotgun (WGS) entry which is preliminary data.</text>
</comment>
<organism evidence="1 2">
    <name type="scientific">Fusarium decemcellulare</name>
    <dbReference type="NCBI Taxonomy" id="57161"/>
    <lineage>
        <taxon>Eukaryota</taxon>
        <taxon>Fungi</taxon>
        <taxon>Dikarya</taxon>
        <taxon>Ascomycota</taxon>
        <taxon>Pezizomycotina</taxon>
        <taxon>Sordariomycetes</taxon>
        <taxon>Hypocreomycetidae</taxon>
        <taxon>Hypocreales</taxon>
        <taxon>Nectriaceae</taxon>
        <taxon>Fusarium</taxon>
        <taxon>Fusarium decemcellulare species complex</taxon>
    </lineage>
</organism>
<name>A0ACC1S8Y7_9HYPO</name>
<protein>
    <submittedName>
        <fullName evidence="1">Uncharacterized protein</fullName>
    </submittedName>
</protein>
<keyword evidence="2" id="KW-1185">Reference proteome</keyword>
<dbReference type="Proteomes" id="UP001148629">
    <property type="component" value="Unassembled WGS sequence"/>
</dbReference>
<proteinExistence type="predicted"/>